<dbReference type="GO" id="GO:0042918">
    <property type="term" value="P:alkanesulfonate transmembrane transport"/>
    <property type="evidence" value="ECO:0007669"/>
    <property type="project" value="TreeGrafter"/>
</dbReference>
<keyword evidence="3 4" id="KW-0732">Signal</keyword>
<evidence type="ECO:0000256" key="1">
    <source>
        <dbReference type="ARBA" id="ARBA00004418"/>
    </source>
</evidence>
<feature type="chain" id="PRO_5022869466" evidence="4">
    <location>
        <begin position="28"/>
        <end position="338"/>
    </location>
</feature>
<keyword evidence="7" id="KW-1185">Reference proteome</keyword>
<dbReference type="AlphaFoldDB" id="A0A5E4RFI4"/>
<feature type="signal peptide" evidence="4">
    <location>
        <begin position="1"/>
        <end position="27"/>
    </location>
</feature>
<evidence type="ECO:0000313" key="6">
    <source>
        <dbReference type="EMBL" id="VVD61571.1"/>
    </source>
</evidence>
<protein>
    <submittedName>
        <fullName evidence="6">Nitrate ABC transporter substrate-binding protein</fullName>
    </submittedName>
</protein>
<dbReference type="GO" id="GO:0042597">
    <property type="term" value="C:periplasmic space"/>
    <property type="evidence" value="ECO:0007669"/>
    <property type="project" value="UniProtKB-SubCell"/>
</dbReference>
<dbReference type="SUPFAM" id="SSF53850">
    <property type="entry name" value="Periplasmic binding protein-like II"/>
    <property type="match status" value="1"/>
</dbReference>
<evidence type="ECO:0000256" key="4">
    <source>
        <dbReference type="SAM" id="SignalP"/>
    </source>
</evidence>
<dbReference type="EMBL" id="CABPRZ010000001">
    <property type="protein sequence ID" value="VVD61571.1"/>
    <property type="molecule type" value="Genomic_DNA"/>
</dbReference>
<comment type="subcellular location">
    <subcellularLocation>
        <location evidence="1">Periplasm</location>
    </subcellularLocation>
</comment>
<comment type="similarity">
    <text evidence="2">Belongs to the bacterial solute-binding protein SsuA/TauA family.</text>
</comment>
<dbReference type="OrthoDB" id="9806288at2"/>
<evidence type="ECO:0000256" key="2">
    <source>
        <dbReference type="ARBA" id="ARBA00010742"/>
    </source>
</evidence>
<feature type="domain" description="SsuA/THI5-like" evidence="5">
    <location>
        <begin position="47"/>
        <end position="259"/>
    </location>
</feature>
<dbReference type="InterPro" id="IPR015168">
    <property type="entry name" value="SsuA/THI5"/>
</dbReference>
<name>A0A5E4RFI4_9BURK</name>
<proteinExistence type="inferred from homology"/>
<evidence type="ECO:0000313" key="7">
    <source>
        <dbReference type="Proteomes" id="UP000414233"/>
    </source>
</evidence>
<dbReference type="PANTHER" id="PTHR30024:SF47">
    <property type="entry name" value="TAURINE-BINDING PERIPLASMIC PROTEIN"/>
    <property type="match status" value="1"/>
</dbReference>
<sequence>MSRLPKPFTFCVAIALASVVNMSPVQADDTQTISIMVGGISKFIYLPVKLADQLGYFKDEKLHFELLSQPSGVDAENELLAGAVQAVAGAYDHTIDLQSKGKEVQSIATFLQVPGEVEVVAKGSLMKSMADATGKTFGVTGLGSSTDFLTRYIALKSGVTSRQYSTLPVGADNSFIAAVAQHRIDAGMTTEPTVSRLLETGDASVLVDMRTVEGTKKALGGIYPFTGLYVDARWLARHKTQAAGLARAIARTMAYIHTHSAEDIADKMPKDYYGGNKALYVQALKATMSMYTPDGRMPAGGPENVLNVLSTINPAIKGKQIDLSRTYTNEFIVATKAP</sequence>
<accession>A0A5E4RFI4</accession>
<dbReference type="PANTHER" id="PTHR30024">
    <property type="entry name" value="ALIPHATIC SULFONATES-BINDING PROTEIN-RELATED"/>
    <property type="match status" value="1"/>
</dbReference>
<dbReference type="Gene3D" id="3.40.190.10">
    <property type="entry name" value="Periplasmic binding protein-like II"/>
    <property type="match status" value="2"/>
</dbReference>
<dbReference type="Proteomes" id="UP000414233">
    <property type="component" value="Unassembled WGS sequence"/>
</dbReference>
<evidence type="ECO:0000259" key="5">
    <source>
        <dbReference type="Pfam" id="PF09084"/>
    </source>
</evidence>
<dbReference type="Pfam" id="PF09084">
    <property type="entry name" value="NMT1"/>
    <property type="match status" value="1"/>
</dbReference>
<evidence type="ECO:0000256" key="3">
    <source>
        <dbReference type="ARBA" id="ARBA00022729"/>
    </source>
</evidence>
<gene>
    <name evidence="6" type="ORF">PTE30175_00127</name>
</gene>
<organism evidence="6 7">
    <name type="scientific">Pandoraea terrae</name>
    <dbReference type="NCBI Taxonomy" id="1537710"/>
    <lineage>
        <taxon>Bacteria</taxon>
        <taxon>Pseudomonadati</taxon>
        <taxon>Pseudomonadota</taxon>
        <taxon>Betaproteobacteria</taxon>
        <taxon>Burkholderiales</taxon>
        <taxon>Burkholderiaceae</taxon>
        <taxon>Pandoraea</taxon>
    </lineage>
</organism>
<reference evidence="6 7" key="1">
    <citation type="submission" date="2019-08" db="EMBL/GenBank/DDBJ databases">
        <authorList>
            <person name="Peeters C."/>
        </authorList>
    </citation>
    <scope>NUCLEOTIDE SEQUENCE [LARGE SCALE GENOMIC DNA]</scope>
    <source>
        <strain evidence="6 7">LMG 30175</strain>
    </source>
</reference>